<keyword evidence="2" id="KW-1185">Reference proteome</keyword>
<organism evidence="1 2">
    <name type="scientific">Austropuccinia psidii MF-1</name>
    <dbReference type="NCBI Taxonomy" id="1389203"/>
    <lineage>
        <taxon>Eukaryota</taxon>
        <taxon>Fungi</taxon>
        <taxon>Dikarya</taxon>
        <taxon>Basidiomycota</taxon>
        <taxon>Pucciniomycotina</taxon>
        <taxon>Pucciniomycetes</taxon>
        <taxon>Pucciniales</taxon>
        <taxon>Sphaerophragmiaceae</taxon>
        <taxon>Austropuccinia</taxon>
    </lineage>
</organism>
<evidence type="ECO:0008006" key="3">
    <source>
        <dbReference type="Google" id="ProtNLM"/>
    </source>
</evidence>
<evidence type="ECO:0000313" key="1">
    <source>
        <dbReference type="EMBL" id="MBW0541165.1"/>
    </source>
</evidence>
<sequence>MMKWKRRILWKKKSLMSNQPVSHQYEPSLLAIMKKMTQIMANVQSASSSEASRPPAFKTPSMEALEFFDGTQPFKVRSFIQSFQLIFHDCLANFPQYRKKFLYATSFLIGRDAKWSEPYFFNLTNQDPNYLLNS</sequence>
<gene>
    <name evidence="1" type="ORF">O181_080880</name>
</gene>
<accession>A0A9Q3IJB7</accession>
<comment type="caution">
    <text evidence="1">The sequence shown here is derived from an EMBL/GenBank/DDBJ whole genome shotgun (WGS) entry which is preliminary data.</text>
</comment>
<dbReference type="Proteomes" id="UP000765509">
    <property type="component" value="Unassembled WGS sequence"/>
</dbReference>
<dbReference type="AlphaFoldDB" id="A0A9Q3IJB7"/>
<reference evidence="1" key="1">
    <citation type="submission" date="2021-03" db="EMBL/GenBank/DDBJ databases">
        <title>Draft genome sequence of rust myrtle Austropuccinia psidii MF-1, a brazilian biotype.</title>
        <authorList>
            <person name="Quecine M.C."/>
            <person name="Pachon D.M.R."/>
            <person name="Bonatelli M.L."/>
            <person name="Correr F.H."/>
            <person name="Franceschini L.M."/>
            <person name="Leite T.F."/>
            <person name="Margarido G.R.A."/>
            <person name="Almeida C.A."/>
            <person name="Ferrarezi J.A."/>
            <person name="Labate C.A."/>
        </authorList>
    </citation>
    <scope>NUCLEOTIDE SEQUENCE</scope>
    <source>
        <strain evidence="1">MF-1</strain>
    </source>
</reference>
<name>A0A9Q3IJB7_9BASI</name>
<proteinExistence type="predicted"/>
<evidence type="ECO:0000313" key="2">
    <source>
        <dbReference type="Proteomes" id="UP000765509"/>
    </source>
</evidence>
<dbReference type="OrthoDB" id="3419692at2759"/>
<protein>
    <recommendedName>
        <fullName evidence="3">DUF4939 domain-containing protein</fullName>
    </recommendedName>
</protein>
<dbReference type="EMBL" id="AVOT02045826">
    <property type="protein sequence ID" value="MBW0541165.1"/>
    <property type="molecule type" value="Genomic_DNA"/>
</dbReference>